<organism evidence="6 7">
    <name type="scientific">Kibdelosporangium philippinense</name>
    <dbReference type="NCBI Taxonomy" id="211113"/>
    <lineage>
        <taxon>Bacteria</taxon>
        <taxon>Bacillati</taxon>
        <taxon>Actinomycetota</taxon>
        <taxon>Actinomycetes</taxon>
        <taxon>Pseudonocardiales</taxon>
        <taxon>Pseudonocardiaceae</taxon>
        <taxon>Kibdelosporangium</taxon>
    </lineage>
</organism>
<dbReference type="InterPro" id="IPR051677">
    <property type="entry name" value="AfsR-DnrI-RedD_regulator"/>
</dbReference>
<dbReference type="Gene3D" id="1.25.40.10">
    <property type="entry name" value="Tetratricopeptide repeat domain"/>
    <property type="match status" value="1"/>
</dbReference>
<feature type="region of interest" description="Disordered" evidence="3">
    <location>
        <begin position="205"/>
        <end position="280"/>
    </location>
</feature>
<evidence type="ECO:0000313" key="7">
    <source>
        <dbReference type="Proteomes" id="UP001521150"/>
    </source>
</evidence>
<dbReference type="SUPFAM" id="SSF46894">
    <property type="entry name" value="C-terminal effector domain of the bipartite response regulators"/>
    <property type="match status" value="1"/>
</dbReference>
<dbReference type="EMBL" id="JAJVCN010000004">
    <property type="protein sequence ID" value="MCE7009934.1"/>
    <property type="molecule type" value="Genomic_DNA"/>
</dbReference>
<evidence type="ECO:0000256" key="4">
    <source>
        <dbReference type="SAM" id="Phobius"/>
    </source>
</evidence>
<reference evidence="6 7" key="1">
    <citation type="submission" date="2021-12" db="EMBL/GenBank/DDBJ databases">
        <title>Genome sequence of Kibdelosporangium philippinense ATCC 49844.</title>
        <authorList>
            <person name="Fedorov E.A."/>
            <person name="Omeragic M."/>
            <person name="Shalygina K.F."/>
            <person name="Maclea K.S."/>
        </authorList>
    </citation>
    <scope>NUCLEOTIDE SEQUENCE [LARGE SCALE GENOMIC DNA]</scope>
    <source>
        <strain evidence="6 7">ATCC 49844</strain>
    </source>
</reference>
<dbReference type="Proteomes" id="UP001521150">
    <property type="component" value="Unassembled WGS sequence"/>
</dbReference>
<dbReference type="Gene3D" id="1.10.10.10">
    <property type="entry name" value="Winged helix-like DNA-binding domain superfamily/Winged helix DNA-binding domain"/>
    <property type="match status" value="1"/>
</dbReference>
<dbReference type="InterPro" id="IPR036779">
    <property type="entry name" value="LysM_dom_sf"/>
</dbReference>
<accession>A0ABS8ZQA0</accession>
<keyword evidence="7" id="KW-1185">Reference proteome</keyword>
<dbReference type="PANTHER" id="PTHR35807">
    <property type="entry name" value="TRANSCRIPTIONAL REGULATOR REDD-RELATED"/>
    <property type="match status" value="1"/>
</dbReference>
<evidence type="ECO:0000256" key="1">
    <source>
        <dbReference type="ARBA" id="ARBA00023015"/>
    </source>
</evidence>
<dbReference type="PANTHER" id="PTHR35807:SF1">
    <property type="entry name" value="TRANSCRIPTIONAL REGULATOR REDD"/>
    <property type="match status" value="1"/>
</dbReference>
<keyword evidence="4" id="KW-1133">Transmembrane helix</keyword>
<keyword evidence="4" id="KW-0472">Membrane</keyword>
<protein>
    <submittedName>
        <fullName evidence="6">Transcriptional regulator</fullName>
    </submittedName>
</protein>
<keyword evidence="1" id="KW-0805">Transcription regulation</keyword>
<dbReference type="Pfam" id="PF03704">
    <property type="entry name" value="BTAD"/>
    <property type="match status" value="1"/>
</dbReference>
<keyword evidence="4" id="KW-0812">Transmembrane</keyword>
<evidence type="ECO:0000313" key="6">
    <source>
        <dbReference type="EMBL" id="MCE7009934.1"/>
    </source>
</evidence>
<dbReference type="Gene3D" id="3.10.350.10">
    <property type="entry name" value="LysM domain"/>
    <property type="match status" value="1"/>
</dbReference>
<dbReference type="InterPro" id="IPR011990">
    <property type="entry name" value="TPR-like_helical_dom_sf"/>
</dbReference>
<feature type="transmembrane region" description="Helical" evidence="4">
    <location>
        <begin position="7"/>
        <end position="28"/>
    </location>
</feature>
<evidence type="ECO:0000256" key="2">
    <source>
        <dbReference type="ARBA" id="ARBA00023163"/>
    </source>
</evidence>
<keyword evidence="2" id="KW-0804">Transcription</keyword>
<name>A0ABS8ZQA0_9PSEU</name>
<sequence length="868" mass="93943">MRILRGLIAATILLGLVAGLPWALWYYVGWPLPDHMPTWVEIETLLLSPMTATFLLDFLACLCWPIWAAFVIDVVRCAVQAIQVGVHALRWPHVSARRPMHALAAVLIAAIMLSVVGKRTAPTAAHTFSITGDTGMVVATATARPDVSTVASTRTVVAPEARTNFAQTATPRSVVVRARDPQTGVYDSLSRIAERTLGTQTRWPDIFELNKGKPQPNGKPFTNPHLVFPGEELTLPPDAAAPVALQPDPPPPPIPAAPPHTTTAPTPPPEPTHAPAASPTHEPAVAWELELFVGLGLAAAVSTALLVARRRRNSRYQPGSGRRDDIDLPVAPVVYQLQLAHLQASQDEFELDNVEQIPEPHNTSLEHKLGVRDGREIALDLAAARGLGLIGAGASAAARALLLTALATSTTLNVLVPADDLPLLLGHSAARAQLPHRLRLVDNLDAALDELEADILTCARDHAWDCRPRVVLVAQPQLHNVQRLQAVLDNGAAFGIIGVLLGQWQAGVTAYVREDGTISATSPGRGEALRGTHMFQIGSDHTTHLLDLLQQAQRESPVEDNAVLTTETGLEVTAANNVGGDVPNAVEAVDAPPAEEPRPVAATAIRLSVLGKPRVFWRPPAADEEKDITGAFQPRQRELLVFLGLHPEGATRESLTAALWANSTPDKTTNAMNTALSRLRTAFTKATNDTLADIVITREGTYRLDADVVDVDYWHFDRAITRRRMAAATQGRIAAYRAVVNSYTGPLADGMSTEWIESAREAIRRDALDAVAALARALVDDDPEQTLDLLETARAFDPYNELLYRDIMRLQERLGRLDAIPRTLALLTTRLAELGDQPTPHAISLATRLQQRHEESLSRGLGVEVRQP</sequence>
<feature type="compositionally biased region" description="Pro residues" evidence="3">
    <location>
        <begin position="247"/>
        <end position="258"/>
    </location>
</feature>
<feature type="domain" description="Bacterial transcriptional activator" evidence="5">
    <location>
        <begin position="711"/>
        <end position="850"/>
    </location>
</feature>
<dbReference type="SMART" id="SM01043">
    <property type="entry name" value="BTAD"/>
    <property type="match status" value="1"/>
</dbReference>
<feature type="transmembrane region" description="Helical" evidence="4">
    <location>
        <begin position="54"/>
        <end position="79"/>
    </location>
</feature>
<dbReference type="SUPFAM" id="SSF48452">
    <property type="entry name" value="TPR-like"/>
    <property type="match status" value="1"/>
</dbReference>
<feature type="transmembrane region" description="Helical" evidence="4">
    <location>
        <begin position="100"/>
        <end position="117"/>
    </location>
</feature>
<dbReference type="InterPro" id="IPR016032">
    <property type="entry name" value="Sig_transdc_resp-reg_C-effctor"/>
</dbReference>
<comment type="caution">
    <text evidence="6">The sequence shown here is derived from an EMBL/GenBank/DDBJ whole genome shotgun (WGS) entry which is preliminary data.</text>
</comment>
<evidence type="ECO:0000259" key="5">
    <source>
        <dbReference type="SMART" id="SM01043"/>
    </source>
</evidence>
<dbReference type="InterPro" id="IPR005158">
    <property type="entry name" value="BTAD"/>
</dbReference>
<proteinExistence type="predicted"/>
<gene>
    <name evidence="6" type="ORF">LWC34_45085</name>
</gene>
<evidence type="ECO:0000256" key="3">
    <source>
        <dbReference type="SAM" id="MobiDB-lite"/>
    </source>
</evidence>
<dbReference type="RefSeq" id="WP_233731427.1">
    <property type="nucleotide sequence ID" value="NZ_JAJVCN010000004.1"/>
</dbReference>
<dbReference type="InterPro" id="IPR036388">
    <property type="entry name" value="WH-like_DNA-bd_sf"/>
</dbReference>
<feature type="compositionally biased region" description="Low complexity" evidence="3">
    <location>
        <begin position="234"/>
        <end position="246"/>
    </location>
</feature>